<evidence type="ECO:0000256" key="2">
    <source>
        <dbReference type="ARBA" id="ARBA00022679"/>
    </source>
</evidence>
<organism evidence="8 9">
    <name type="scientific">Leucocoprinus birnbaumii</name>
    <dbReference type="NCBI Taxonomy" id="56174"/>
    <lineage>
        <taxon>Eukaryota</taxon>
        <taxon>Fungi</taxon>
        <taxon>Dikarya</taxon>
        <taxon>Basidiomycota</taxon>
        <taxon>Agaricomycotina</taxon>
        <taxon>Agaricomycetes</taxon>
        <taxon>Agaricomycetidae</taxon>
        <taxon>Agaricales</taxon>
        <taxon>Agaricineae</taxon>
        <taxon>Agaricaceae</taxon>
        <taxon>Leucocoprinus</taxon>
    </lineage>
</organism>
<dbReference type="SMART" id="SM00563">
    <property type="entry name" value="PlsC"/>
    <property type="match status" value="1"/>
</dbReference>
<keyword evidence="6" id="KW-0472">Membrane</keyword>
<dbReference type="SUPFAM" id="SSF69593">
    <property type="entry name" value="Glycerol-3-phosphate (1)-acyltransferase"/>
    <property type="match status" value="1"/>
</dbReference>
<dbReference type="GO" id="GO:0005783">
    <property type="term" value="C:endoplasmic reticulum"/>
    <property type="evidence" value="ECO:0007669"/>
    <property type="project" value="TreeGrafter"/>
</dbReference>
<proteinExistence type="inferred from homology"/>
<dbReference type="AlphaFoldDB" id="A0AAD5VMT6"/>
<evidence type="ECO:0000256" key="6">
    <source>
        <dbReference type="SAM" id="Phobius"/>
    </source>
</evidence>
<dbReference type="Proteomes" id="UP001213000">
    <property type="component" value="Unassembled WGS sequence"/>
</dbReference>
<reference evidence="8" key="1">
    <citation type="submission" date="2022-07" db="EMBL/GenBank/DDBJ databases">
        <title>Genome Sequence of Leucocoprinus birnbaumii.</title>
        <authorList>
            <person name="Buettner E."/>
        </authorList>
    </citation>
    <scope>NUCLEOTIDE SEQUENCE</scope>
    <source>
        <strain evidence="8">VT141</strain>
    </source>
</reference>
<keyword evidence="2 4" id="KW-0808">Transferase</keyword>
<evidence type="ECO:0000313" key="8">
    <source>
        <dbReference type="EMBL" id="KAJ3563201.1"/>
    </source>
</evidence>
<feature type="compositionally biased region" description="Low complexity" evidence="5">
    <location>
        <begin position="324"/>
        <end position="335"/>
    </location>
</feature>
<comment type="catalytic activity">
    <reaction evidence="4">
        <text>a 1-acyl-sn-glycero-3-phosphate + an acyl-CoA = a 1,2-diacyl-sn-glycero-3-phosphate + CoA</text>
        <dbReference type="Rhea" id="RHEA:19709"/>
        <dbReference type="ChEBI" id="CHEBI:57287"/>
        <dbReference type="ChEBI" id="CHEBI:57970"/>
        <dbReference type="ChEBI" id="CHEBI:58342"/>
        <dbReference type="ChEBI" id="CHEBI:58608"/>
        <dbReference type="EC" id="2.3.1.51"/>
    </reaction>
</comment>
<dbReference type="InterPro" id="IPR004552">
    <property type="entry name" value="AGP_acyltrans"/>
</dbReference>
<protein>
    <recommendedName>
        <fullName evidence="4">1-acyl-sn-glycerol-3-phosphate acyltransferase</fullName>
        <ecNumber evidence="4">2.3.1.51</ecNumber>
    </recommendedName>
</protein>
<comment type="similarity">
    <text evidence="1 4">Belongs to the 1-acyl-sn-glycerol-3-phosphate acyltransferase family.</text>
</comment>
<evidence type="ECO:0000256" key="3">
    <source>
        <dbReference type="ARBA" id="ARBA00023315"/>
    </source>
</evidence>
<gene>
    <name evidence="8" type="ORF">NP233_g9092</name>
</gene>
<dbReference type="EC" id="2.3.1.51" evidence="4"/>
<dbReference type="PANTHER" id="PTHR10434:SF11">
    <property type="entry name" value="1-ACYL-SN-GLYCEROL-3-PHOSPHATE ACYLTRANSFERASE"/>
    <property type="match status" value="1"/>
</dbReference>
<evidence type="ECO:0000256" key="1">
    <source>
        <dbReference type="ARBA" id="ARBA00008655"/>
    </source>
</evidence>
<dbReference type="CDD" id="cd07989">
    <property type="entry name" value="LPLAT_AGPAT-like"/>
    <property type="match status" value="1"/>
</dbReference>
<accession>A0AAD5VMT6</accession>
<evidence type="ECO:0000256" key="4">
    <source>
        <dbReference type="RuleBase" id="RU361267"/>
    </source>
</evidence>
<dbReference type="EMBL" id="JANIEX010000784">
    <property type="protein sequence ID" value="KAJ3563201.1"/>
    <property type="molecule type" value="Genomic_DNA"/>
</dbReference>
<keyword evidence="4" id="KW-1208">Phospholipid metabolism</keyword>
<keyword evidence="3 4" id="KW-0012">Acyltransferase</keyword>
<keyword evidence="4" id="KW-0444">Lipid biosynthesis</keyword>
<keyword evidence="6" id="KW-1133">Transmembrane helix</keyword>
<keyword evidence="9" id="KW-1185">Reference proteome</keyword>
<evidence type="ECO:0000256" key="5">
    <source>
        <dbReference type="SAM" id="MobiDB-lite"/>
    </source>
</evidence>
<dbReference type="GO" id="GO:0006654">
    <property type="term" value="P:phosphatidic acid biosynthetic process"/>
    <property type="evidence" value="ECO:0007669"/>
    <property type="project" value="TreeGrafter"/>
</dbReference>
<name>A0AAD5VMT6_9AGAR</name>
<evidence type="ECO:0000313" key="9">
    <source>
        <dbReference type="Proteomes" id="UP001213000"/>
    </source>
</evidence>
<feature type="region of interest" description="Disordered" evidence="5">
    <location>
        <begin position="267"/>
        <end position="364"/>
    </location>
</feature>
<sequence length="364" mass="39718">MGLFSSIFKPLAYLSLPVIFLGQISNASPKDHYYTRMFVYLGTLASVATASIVTATTMAILGRPHDVNFYVARMFHALVWRFMRLRVEVEGEEHLQNRPAIIMCNHQSMVDMVIVGKAMPKATAIMAKKELRYTPVGPFMMLSGAVFIDRGNNERAIHSLRAATDLMKRLKFSLWIFPEGTRHLGPVADLLSFKKGGFHMAVQAGIPIIPVVAENYWHIYRKGFFGTGVIKVRVLPPVSTEGLTTADINGLMERVRGQMLNTLHEISTHAGKPTITEAKEKPSLSATVSEKEPTFSGASIAISPSTPSTKSDADEPQLDGPQGSSASLSSFATSSQLWKSTAGSETGGETEDDDMVVVGRPGKE</sequence>
<keyword evidence="4" id="KW-0594">Phospholipid biosynthesis</keyword>
<evidence type="ECO:0000259" key="7">
    <source>
        <dbReference type="SMART" id="SM00563"/>
    </source>
</evidence>
<dbReference type="NCBIfam" id="TIGR00530">
    <property type="entry name" value="AGP_acyltrn"/>
    <property type="match status" value="1"/>
</dbReference>
<comment type="domain">
    <text evidence="4">The HXXXXD motif is essential for acyltransferase activity and may constitute the binding site for the phosphate moiety of the glycerol-3-phosphate.</text>
</comment>
<keyword evidence="6" id="KW-0812">Transmembrane</keyword>
<feature type="transmembrane region" description="Helical" evidence="6">
    <location>
        <begin position="37"/>
        <end position="61"/>
    </location>
</feature>
<feature type="domain" description="Phospholipid/glycerol acyltransferase" evidence="7">
    <location>
        <begin position="100"/>
        <end position="216"/>
    </location>
</feature>
<keyword evidence="4" id="KW-0443">Lipid metabolism</keyword>
<dbReference type="InterPro" id="IPR002123">
    <property type="entry name" value="Plipid/glycerol_acylTrfase"/>
</dbReference>
<dbReference type="GO" id="GO:0016020">
    <property type="term" value="C:membrane"/>
    <property type="evidence" value="ECO:0007669"/>
    <property type="project" value="InterPro"/>
</dbReference>
<dbReference type="Pfam" id="PF01553">
    <property type="entry name" value="Acyltransferase"/>
    <property type="match status" value="1"/>
</dbReference>
<dbReference type="PANTHER" id="PTHR10434">
    <property type="entry name" value="1-ACYL-SN-GLYCEROL-3-PHOSPHATE ACYLTRANSFERASE"/>
    <property type="match status" value="1"/>
</dbReference>
<dbReference type="GO" id="GO:0003841">
    <property type="term" value="F:1-acylglycerol-3-phosphate O-acyltransferase activity"/>
    <property type="evidence" value="ECO:0007669"/>
    <property type="project" value="UniProtKB-UniRule"/>
</dbReference>
<comment type="caution">
    <text evidence="8">The sequence shown here is derived from an EMBL/GenBank/DDBJ whole genome shotgun (WGS) entry which is preliminary data.</text>
</comment>